<sequence length="130" mass="15171">MPNVFSKPALMEWALQYAPFVQQAVISYGKHRNTLRRSLWLLFLLRTAYTLHKAVDKFRREQKKTHTPKKPSINAPAEDQPKQEQKKKKADVDMAFLRQLQRLLKIVMPGMASKEFLMLVIHSGFLGKNH</sequence>
<reference evidence="2 3" key="1">
    <citation type="submission" date="2016-07" db="EMBL/GenBank/DDBJ databases">
        <title>Pervasive Adenine N6-methylation of Active Genes in Fungi.</title>
        <authorList>
            <consortium name="DOE Joint Genome Institute"/>
            <person name="Mondo S.J."/>
            <person name="Dannebaum R.O."/>
            <person name="Kuo R.C."/>
            <person name="Labutti K."/>
            <person name="Haridas S."/>
            <person name="Kuo A."/>
            <person name="Salamov A."/>
            <person name="Ahrendt S.R."/>
            <person name="Lipzen A."/>
            <person name="Sullivan W."/>
            <person name="Andreopoulos W.B."/>
            <person name="Clum A."/>
            <person name="Lindquist E."/>
            <person name="Daum C."/>
            <person name="Ramamoorthy G.K."/>
            <person name="Gryganskyi A."/>
            <person name="Culley D."/>
            <person name="Magnuson J.K."/>
            <person name="James T.Y."/>
            <person name="O'Malley M.A."/>
            <person name="Stajich J.E."/>
            <person name="Spatafora J.W."/>
            <person name="Visel A."/>
            <person name="Grigoriev I.V."/>
        </authorList>
    </citation>
    <scope>NUCLEOTIDE SEQUENCE [LARGE SCALE GENOMIC DNA]</scope>
    <source>
        <strain evidence="2 3">NRRL 2496</strain>
    </source>
</reference>
<evidence type="ECO:0008006" key="4">
    <source>
        <dbReference type="Google" id="ProtNLM"/>
    </source>
</evidence>
<gene>
    <name evidence="2" type="ORF">BCR43DRAFT_305124</name>
</gene>
<dbReference type="STRING" id="13706.A0A1X2HA96"/>
<evidence type="ECO:0000313" key="3">
    <source>
        <dbReference type="Proteomes" id="UP000242180"/>
    </source>
</evidence>
<feature type="compositionally biased region" description="Basic residues" evidence="1">
    <location>
        <begin position="60"/>
        <end position="69"/>
    </location>
</feature>
<proteinExistence type="predicted"/>
<accession>A0A1X2HA96</accession>
<protein>
    <recommendedName>
        <fullName evidence="4">Peroxisomal membrane protein PEX16</fullName>
    </recommendedName>
</protein>
<dbReference type="EMBL" id="MCGN01000006">
    <property type="protein sequence ID" value="ORY95565.1"/>
    <property type="molecule type" value="Genomic_DNA"/>
</dbReference>
<dbReference type="OrthoDB" id="2288507at2759"/>
<comment type="caution">
    <text evidence="2">The sequence shown here is derived from an EMBL/GenBank/DDBJ whole genome shotgun (WGS) entry which is preliminary data.</text>
</comment>
<dbReference type="InParanoid" id="A0A1X2HA96"/>
<feature type="region of interest" description="Disordered" evidence="1">
    <location>
        <begin position="58"/>
        <end position="90"/>
    </location>
</feature>
<organism evidence="2 3">
    <name type="scientific">Syncephalastrum racemosum</name>
    <name type="common">Filamentous fungus</name>
    <dbReference type="NCBI Taxonomy" id="13706"/>
    <lineage>
        <taxon>Eukaryota</taxon>
        <taxon>Fungi</taxon>
        <taxon>Fungi incertae sedis</taxon>
        <taxon>Mucoromycota</taxon>
        <taxon>Mucoromycotina</taxon>
        <taxon>Mucoromycetes</taxon>
        <taxon>Mucorales</taxon>
        <taxon>Syncephalastraceae</taxon>
        <taxon>Syncephalastrum</taxon>
    </lineage>
</organism>
<dbReference type="Proteomes" id="UP000242180">
    <property type="component" value="Unassembled WGS sequence"/>
</dbReference>
<evidence type="ECO:0000313" key="2">
    <source>
        <dbReference type="EMBL" id="ORY95565.1"/>
    </source>
</evidence>
<evidence type="ECO:0000256" key="1">
    <source>
        <dbReference type="SAM" id="MobiDB-lite"/>
    </source>
</evidence>
<keyword evidence="3" id="KW-1185">Reference proteome</keyword>
<name>A0A1X2HA96_SYNRA</name>
<dbReference type="AlphaFoldDB" id="A0A1X2HA96"/>